<comment type="similarity">
    <text evidence="1">Belongs to the complex I NDUFA12 subunit family.</text>
</comment>
<gene>
    <name evidence="3" type="ORF">B0T20DRAFT_384155</name>
</gene>
<dbReference type="InterPro" id="IPR052618">
    <property type="entry name" value="ComplexI_NDUFA12"/>
</dbReference>
<feature type="compositionally biased region" description="Polar residues" evidence="2">
    <location>
        <begin position="263"/>
        <end position="272"/>
    </location>
</feature>
<evidence type="ECO:0008006" key="5">
    <source>
        <dbReference type="Google" id="ProtNLM"/>
    </source>
</evidence>
<dbReference type="Proteomes" id="UP001281003">
    <property type="component" value="Unassembled WGS sequence"/>
</dbReference>
<evidence type="ECO:0000256" key="2">
    <source>
        <dbReference type="SAM" id="MobiDB-lite"/>
    </source>
</evidence>
<reference evidence="3" key="1">
    <citation type="journal article" date="2023" name="Mol. Phylogenet. Evol.">
        <title>Genome-scale phylogeny and comparative genomics of the fungal order Sordariales.</title>
        <authorList>
            <person name="Hensen N."/>
            <person name="Bonometti L."/>
            <person name="Westerberg I."/>
            <person name="Brannstrom I.O."/>
            <person name="Guillou S."/>
            <person name="Cros-Aarteil S."/>
            <person name="Calhoun S."/>
            <person name="Haridas S."/>
            <person name="Kuo A."/>
            <person name="Mondo S."/>
            <person name="Pangilinan J."/>
            <person name="Riley R."/>
            <person name="LaButti K."/>
            <person name="Andreopoulos B."/>
            <person name="Lipzen A."/>
            <person name="Chen C."/>
            <person name="Yan M."/>
            <person name="Daum C."/>
            <person name="Ng V."/>
            <person name="Clum A."/>
            <person name="Steindorff A."/>
            <person name="Ohm R.A."/>
            <person name="Martin F."/>
            <person name="Silar P."/>
            <person name="Natvig D.O."/>
            <person name="Lalanne C."/>
            <person name="Gautier V."/>
            <person name="Ament-Velasquez S.L."/>
            <person name="Kruys A."/>
            <person name="Hutchinson M.I."/>
            <person name="Powell A.J."/>
            <person name="Barry K."/>
            <person name="Miller A.N."/>
            <person name="Grigoriev I.V."/>
            <person name="Debuchy R."/>
            <person name="Gladieux P."/>
            <person name="Hiltunen Thoren M."/>
            <person name="Johannesson H."/>
        </authorList>
    </citation>
    <scope>NUCLEOTIDE SEQUENCE</scope>
    <source>
        <strain evidence="3">FGSC 1904</strain>
    </source>
</reference>
<dbReference type="GO" id="GO:0045271">
    <property type="term" value="C:respiratory chain complex I"/>
    <property type="evidence" value="ECO:0007669"/>
    <property type="project" value="InterPro"/>
</dbReference>
<dbReference type="PANTHER" id="PTHR32470">
    <property type="entry name" value="ADH DEHYDROGENASE [UBIQUINONE] 1 ALPHA SUBCOMPLEX ASSEMBLY FACTOR 2"/>
    <property type="match status" value="1"/>
</dbReference>
<dbReference type="InterPro" id="IPR007763">
    <property type="entry name" value="NDUFA12"/>
</dbReference>
<feature type="compositionally biased region" description="Basic and acidic residues" evidence="2">
    <location>
        <begin position="189"/>
        <end position="202"/>
    </location>
</feature>
<evidence type="ECO:0000313" key="4">
    <source>
        <dbReference type="Proteomes" id="UP001281003"/>
    </source>
</evidence>
<comment type="caution">
    <text evidence="3">The sequence shown here is derived from an EMBL/GenBank/DDBJ whole genome shotgun (WGS) entry which is preliminary data.</text>
</comment>
<sequence length="290" mass="32266">MSLNLKTLSPLKRAWYKWKAIKFPWRNKLLVGLDLAGNTYHIFRPTRSTIRWRRIVQYPTGRNTHFSDVSVPPSWHQWLRYTRENPPTIEEQEAEVARQERIKVLAKLADERWEAKAKYIPDTPGASEQQQPTETIGKPGADEYGQPVSPLVGEGMRKSSPYSEGTSGGVVSGVETSGVSNQEVFGSEEQEKAAREEGEKIRGAATQTAAPETATPKEAGTSSSAAAHATPADQTAGTREGTWDQMMKEQKQLKKKKGINPWKQAQASNPSGEWQPKAWDPTGNLGNKKR</sequence>
<feature type="region of interest" description="Disordered" evidence="2">
    <location>
        <begin position="118"/>
        <end position="290"/>
    </location>
</feature>
<keyword evidence="4" id="KW-1185">Reference proteome</keyword>
<evidence type="ECO:0000313" key="3">
    <source>
        <dbReference type="EMBL" id="KAK3391865.1"/>
    </source>
</evidence>
<protein>
    <recommendedName>
        <fullName evidence="5">NADH dehydrogenase [ubiquinone] 1 alpha subcomplex subunit</fullName>
    </recommendedName>
</protein>
<dbReference type="GO" id="GO:0032981">
    <property type="term" value="P:mitochondrial respiratory chain complex I assembly"/>
    <property type="evidence" value="ECO:0007669"/>
    <property type="project" value="TreeGrafter"/>
</dbReference>
<feature type="compositionally biased region" description="Low complexity" evidence="2">
    <location>
        <begin position="203"/>
        <end position="236"/>
    </location>
</feature>
<evidence type="ECO:0000256" key="1">
    <source>
        <dbReference type="ARBA" id="ARBA00007355"/>
    </source>
</evidence>
<dbReference type="AlphaFoldDB" id="A0AAE0P252"/>
<organism evidence="3 4">
    <name type="scientific">Sordaria brevicollis</name>
    <dbReference type="NCBI Taxonomy" id="83679"/>
    <lineage>
        <taxon>Eukaryota</taxon>
        <taxon>Fungi</taxon>
        <taxon>Dikarya</taxon>
        <taxon>Ascomycota</taxon>
        <taxon>Pezizomycotina</taxon>
        <taxon>Sordariomycetes</taxon>
        <taxon>Sordariomycetidae</taxon>
        <taxon>Sordariales</taxon>
        <taxon>Sordariaceae</taxon>
        <taxon>Sordaria</taxon>
    </lineage>
</organism>
<accession>A0AAE0P252</accession>
<reference evidence="3" key="2">
    <citation type="submission" date="2023-07" db="EMBL/GenBank/DDBJ databases">
        <authorList>
            <consortium name="Lawrence Berkeley National Laboratory"/>
            <person name="Haridas S."/>
            <person name="Hensen N."/>
            <person name="Bonometti L."/>
            <person name="Westerberg I."/>
            <person name="Brannstrom I.O."/>
            <person name="Guillou S."/>
            <person name="Cros-Aarteil S."/>
            <person name="Calhoun S."/>
            <person name="Kuo A."/>
            <person name="Mondo S."/>
            <person name="Pangilinan J."/>
            <person name="Riley R."/>
            <person name="LaButti K."/>
            <person name="Andreopoulos B."/>
            <person name="Lipzen A."/>
            <person name="Chen C."/>
            <person name="Yanf M."/>
            <person name="Daum C."/>
            <person name="Ng V."/>
            <person name="Clum A."/>
            <person name="Steindorff A."/>
            <person name="Ohm R."/>
            <person name="Martin F."/>
            <person name="Silar P."/>
            <person name="Natvig D."/>
            <person name="Lalanne C."/>
            <person name="Gautier V."/>
            <person name="Ament-velasquez S.L."/>
            <person name="Kruys A."/>
            <person name="Hutchinson M.I."/>
            <person name="Powell A.J."/>
            <person name="Barry K."/>
            <person name="Miller A.N."/>
            <person name="Grigoriev I.V."/>
            <person name="Debuchy R."/>
            <person name="Gladieux P."/>
            <person name="Thoren M.H."/>
            <person name="Johannesson H."/>
        </authorList>
    </citation>
    <scope>NUCLEOTIDE SEQUENCE</scope>
    <source>
        <strain evidence="3">FGSC 1904</strain>
    </source>
</reference>
<dbReference type="GO" id="GO:0005739">
    <property type="term" value="C:mitochondrion"/>
    <property type="evidence" value="ECO:0007669"/>
    <property type="project" value="TreeGrafter"/>
</dbReference>
<name>A0AAE0P252_SORBR</name>
<dbReference type="Pfam" id="PF05071">
    <property type="entry name" value="NDUFA12"/>
    <property type="match status" value="1"/>
</dbReference>
<dbReference type="PANTHER" id="PTHR32470:SF2">
    <property type="entry name" value="NADH DEHYDROGENASE [UBIQUINONE] 1 ALPHA SUBCOMPLEX ASSEMBLY FACTOR 2"/>
    <property type="match status" value="1"/>
</dbReference>
<proteinExistence type="inferred from homology"/>
<dbReference type="EMBL" id="JAUTDP010000012">
    <property type="protein sequence ID" value="KAK3391865.1"/>
    <property type="molecule type" value="Genomic_DNA"/>
</dbReference>